<comment type="function">
    <text evidence="2">Catalyzes the epimerization of the C3' and C5'positions of dTDP-6-deoxy-D-xylo-4-hexulose, forming dTDP-6-deoxy-L-lyxo-4-hexulose.</text>
</comment>
<comment type="caution">
    <text evidence="10">The sequence shown here is derived from an EMBL/GenBank/DDBJ whole genome shotgun (WGS) entry which is preliminary data.</text>
</comment>
<organism evidence="10 11">
    <name type="scientific">Sphingomonas yantingensis</name>
    <dbReference type="NCBI Taxonomy" id="1241761"/>
    <lineage>
        <taxon>Bacteria</taxon>
        <taxon>Pseudomonadati</taxon>
        <taxon>Pseudomonadota</taxon>
        <taxon>Alphaproteobacteria</taxon>
        <taxon>Sphingomonadales</taxon>
        <taxon>Sphingomonadaceae</taxon>
        <taxon>Sphingomonas</taxon>
    </lineage>
</organism>
<dbReference type="Proteomes" id="UP000557739">
    <property type="component" value="Unassembled WGS sequence"/>
</dbReference>
<proteinExistence type="predicted"/>
<dbReference type="EMBL" id="JACIJJ010000008">
    <property type="protein sequence ID" value="MBB5700149.1"/>
    <property type="molecule type" value="Genomic_DNA"/>
</dbReference>
<dbReference type="GO" id="GO:0008830">
    <property type="term" value="F:dTDP-4-dehydrorhamnose 3,5-epimerase activity"/>
    <property type="evidence" value="ECO:0007669"/>
    <property type="project" value="UniProtKB-EC"/>
</dbReference>
<evidence type="ECO:0000256" key="1">
    <source>
        <dbReference type="ARBA" id="ARBA00001298"/>
    </source>
</evidence>
<evidence type="ECO:0000256" key="6">
    <source>
        <dbReference type="ARBA" id="ARBA00031424"/>
    </source>
</evidence>
<dbReference type="SUPFAM" id="SSF51182">
    <property type="entry name" value="RmlC-like cupins"/>
    <property type="match status" value="1"/>
</dbReference>
<dbReference type="Gene3D" id="2.60.120.10">
    <property type="entry name" value="Jelly Rolls"/>
    <property type="match status" value="1"/>
</dbReference>
<feature type="active site" description="Proton acceptor" evidence="8">
    <location>
        <position position="65"/>
    </location>
</feature>
<evidence type="ECO:0000256" key="9">
    <source>
        <dbReference type="PIRSR" id="PIRSR600888-3"/>
    </source>
</evidence>
<dbReference type="PANTHER" id="PTHR21047">
    <property type="entry name" value="DTDP-6-DEOXY-D-GLUCOSE-3,5 EPIMERASE"/>
    <property type="match status" value="1"/>
</dbReference>
<evidence type="ECO:0000313" key="11">
    <source>
        <dbReference type="Proteomes" id="UP000557739"/>
    </source>
</evidence>
<dbReference type="GO" id="GO:0005829">
    <property type="term" value="C:cytosol"/>
    <property type="evidence" value="ECO:0007669"/>
    <property type="project" value="TreeGrafter"/>
</dbReference>
<dbReference type="RefSeq" id="WP_184031191.1">
    <property type="nucleotide sequence ID" value="NZ_JACIJJ010000008.1"/>
</dbReference>
<dbReference type="AlphaFoldDB" id="A0A7W9AT89"/>
<evidence type="ECO:0000313" key="10">
    <source>
        <dbReference type="EMBL" id="MBB5700149.1"/>
    </source>
</evidence>
<keyword evidence="11" id="KW-1185">Reference proteome</keyword>
<dbReference type="InterPro" id="IPR014710">
    <property type="entry name" value="RmlC-like_jellyroll"/>
</dbReference>
<dbReference type="InterPro" id="IPR000888">
    <property type="entry name" value="RmlC-like"/>
</dbReference>
<protein>
    <recommendedName>
        <fullName evidence="4">dTDP-4-dehydrorhamnose 3,5-epimerase</fullName>
        <ecNumber evidence="3">5.1.3.13</ecNumber>
    </recommendedName>
    <alternativeName>
        <fullName evidence="6">Thymidine diphospho-4-keto-rhamnose 3,5-epimerase</fullName>
    </alternativeName>
    <alternativeName>
        <fullName evidence="5">dTDP-4-keto-6-deoxyglucose 3,5-epimerase</fullName>
    </alternativeName>
    <alternativeName>
        <fullName evidence="7">dTDP-6-deoxy-D-xylo-4-hexulose 3,5-epimerase</fullName>
    </alternativeName>
</protein>
<evidence type="ECO:0000256" key="2">
    <source>
        <dbReference type="ARBA" id="ARBA00001997"/>
    </source>
</evidence>
<dbReference type="InterPro" id="IPR011051">
    <property type="entry name" value="RmlC_Cupin_sf"/>
</dbReference>
<dbReference type="Pfam" id="PF00908">
    <property type="entry name" value="dTDP_sugar_isom"/>
    <property type="match status" value="1"/>
</dbReference>
<reference evidence="10 11" key="1">
    <citation type="submission" date="2020-08" db="EMBL/GenBank/DDBJ databases">
        <title>Genomic Encyclopedia of Type Strains, Phase IV (KMG-IV): sequencing the most valuable type-strain genomes for metagenomic binning, comparative biology and taxonomic classification.</title>
        <authorList>
            <person name="Goeker M."/>
        </authorList>
    </citation>
    <scope>NUCLEOTIDE SEQUENCE [LARGE SCALE GENOMIC DNA]</scope>
    <source>
        <strain evidence="10 11">DSM 27244</strain>
    </source>
</reference>
<feature type="active site" description="Proton donor" evidence="8">
    <location>
        <position position="135"/>
    </location>
</feature>
<dbReference type="EC" id="5.1.3.13" evidence="3"/>
<accession>A0A7W9AT89</accession>
<evidence type="ECO:0000256" key="8">
    <source>
        <dbReference type="PIRSR" id="PIRSR600888-1"/>
    </source>
</evidence>
<comment type="catalytic activity">
    <reaction evidence="1">
        <text>dTDP-4-dehydro-6-deoxy-alpha-D-glucose = dTDP-4-dehydro-beta-L-rhamnose</text>
        <dbReference type="Rhea" id="RHEA:16969"/>
        <dbReference type="ChEBI" id="CHEBI:57649"/>
        <dbReference type="ChEBI" id="CHEBI:62830"/>
        <dbReference type="EC" id="5.1.3.13"/>
    </reaction>
</comment>
<keyword evidence="10" id="KW-0413">Isomerase</keyword>
<dbReference type="CDD" id="cd00438">
    <property type="entry name" value="cupin_RmlC"/>
    <property type="match status" value="1"/>
</dbReference>
<dbReference type="GO" id="GO:0019305">
    <property type="term" value="P:dTDP-rhamnose biosynthetic process"/>
    <property type="evidence" value="ECO:0007669"/>
    <property type="project" value="TreeGrafter"/>
</dbReference>
<dbReference type="GO" id="GO:0000271">
    <property type="term" value="P:polysaccharide biosynthetic process"/>
    <property type="evidence" value="ECO:0007669"/>
    <property type="project" value="TreeGrafter"/>
</dbReference>
<evidence type="ECO:0000256" key="4">
    <source>
        <dbReference type="ARBA" id="ARBA00019595"/>
    </source>
</evidence>
<evidence type="ECO:0000256" key="5">
    <source>
        <dbReference type="ARBA" id="ARBA00029758"/>
    </source>
</evidence>
<dbReference type="PANTHER" id="PTHR21047:SF2">
    <property type="entry name" value="THYMIDINE DIPHOSPHO-4-KETO-RHAMNOSE 3,5-EPIMERASE"/>
    <property type="match status" value="1"/>
</dbReference>
<feature type="site" description="Participates in a stacking interaction with the thymidine ring of dTDP-4-oxo-6-deoxyglucose" evidence="9">
    <location>
        <position position="141"/>
    </location>
</feature>
<gene>
    <name evidence="10" type="ORF">FHR19_003531</name>
</gene>
<evidence type="ECO:0000256" key="7">
    <source>
        <dbReference type="ARBA" id="ARBA00033311"/>
    </source>
</evidence>
<evidence type="ECO:0000256" key="3">
    <source>
        <dbReference type="ARBA" id="ARBA00012098"/>
    </source>
</evidence>
<name>A0A7W9AT89_9SPHN</name>
<sequence>MADLVLMQTPLAGLLEVERLRKGDHRGFFSRFFDATAFAGAGWPGGVAQMNHTLTQAPGTIRGMHFQHRPYGEWKYVSCLTGEVYDVAVDLRRASATYGQCFGTVLSARKGNSLLIPDGFAHGFQTLEPDCELIYLHSVAYAPDAEGGLDALDPDLAIDWPLPVAARSPRDAALPRLNQQTGY</sequence>